<sequence length="122" mass="14215">MLAPILNLCICFVYTNYTIRNVLCAITYRQCCQTYGFKSRSTVFVLLKLSVEEFWFRLSQMRNFTDDLEYSNIVKLAKLCKILPHSNAETEKKIDSEVINAVSVIRFSSKNVVKDLLLWMIT</sequence>
<keyword evidence="2" id="KW-1185">Reference proteome</keyword>
<proteinExistence type="predicted"/>
<accession>A0A9P0D980</accession>
<organism evidence="1 2">
    <name type="scientific">Psylliodes chrysocephalus</name>
    <dbReference type="NCBI Taxonomy" id="3402493"/>
    <lineage>
        <taxon>Eukaryota</taxon>
        <taxon>Metazoa</taxon>
        <taxon>Ecdysozoa</taxon>
        <taxon>Arthropoda</taxon>
        <taxon>Hexapoda</taxon>
        <taxon>Insecta</taxon>
        <taxon>Pterygota</taxon>
        <taxon>Neoptera</taxon>
        <taxon>Endopterygota</taxon>
        <taxon>Coleoptera</taxon>
        <taxon>Polyphaga</taxon>
        <taxon>Cucujiformia</taxon>
        <taxon>Chrysomeloidea</taxon>
        <taxon>Chrysomelidae</taxon>
        <taxon>Galerucinae</taxon>
        <taxon>Alticini</taxon>
        <taxon>Psylliodes</taxon>
    </lineage>
</organism>
<gene>
    <name evidence="1" type="ORF">PSYICH_LOCUS14057</name>
</gene>
<dbReference type="EMBL" id="OV651820">
    <property type="protein sequence ID" value="CAH1113936.1"/>
    <property type="molecule type" value="Genomic_DNA"/>
</dbReference>
<reference evidence="1" key="1">
    <citation type="submission" date="2022-01" db="EMBL/GenBank/DDBJ databases">
        <authorList>
            <person name="King R."/>
        </authorList>
    </citation>
    <scope>NUCLEOTIDE SEQUENCE</scope>
</reference>
<dbReference type="Proteomes" id="UP001153636">
    <property type="component" value="Chromosome 8"/>
</dbReference>
<dbReference type="AlphaFoldDB" id="A0A9P0D980"/>
<protein>
    <submittedName>
        <fullName evidence="1">Uncharacterized protein</fullName>
    </submittedName>
</protein>
<dbReference type="OrthoDB" id="6779353at2759"/>
<evidence type="ECO:0000313" key="2">
    <source>
        <dbReference type="Proteomes" id="UP001153636"/>
    </source>
</evidence>
<evidence type="ECO:0000313" key="1">
    <source>
        <dbReference type="EMBL" id="CAH1113936.1"/>
    </source>
</evidence>
<name>A0A9P0D980_9CUCU</name>